<evidence type="ECO:0000313" key="5">
    <source>
        <dbReference type="Proteomes" id="UP000663882"/>
    </source>
</evidence>
<name>A0A815CNG7_9BILA</name>
<reference evidence="1" key="1">
    <citation type="submission" date="2021-02" db="EMBL/GenBank/DDBJ databases">
        <authorList>
            <person name="Nowell W R."/>
        </authorList>
    </citation>
    <scope>NUCLEOTIDE SEQUENCE</scope>
</reference>
<evidence type="ECO:0000313" key="3">
    <source>
        <dbReference type="EMBL" id="CAF3983876.1"/>
    </source>
</evidence>
<evidence type="ECO:0000313" key="2">
    <source>
        <dbReference type="EMBL" id="CAF1377344.1"/>
    </source>
</evidence>
<dbReference type="EMBL" id="CAJOAX010007016">
    <property type="protein sequence ID" value="CAF3997961.1"/>
    <property type="molecule type" value="Genomic_DNA"/>
</dbReference>
<dbReference type="AlphaFoldDB" id="A0A815CNG7"/>
<sequence>MLLFDIDQHIKSSSNKKSVSPSTSTSCTYIINFYVNTEIDDEDYFDQHASLKASSHVTKIDFYLKHGTDKMITGTNSGQHEEYNPLLF</sequence>
<dbReference type="Proteomes" id="UP000663874">
    <property type="component" value="Unassembled WGS sequence"/>
</dbReference>
<evidence type="ECO:0000313" key="4">
    <source>
        <dbReference type="EMBL" id="CAF3997961.1"/>
    </source>
</evidence>
<dbReference type="EMBL" id="CAJNOU010003213">
    <property type="protein sequence ID" value="CAF1377344.1"/>
    <property type="molecule type" value="Genomic_DNA"/>
</dbReference>
<dbReference type="EMBL" id="CAJNOO010002632">
    <property type="protein sequence ID" value="CAF1285219.1"/>
    <property type="molecule type" value="Genomic_DNA"/>
</dbReference>
<comment type="caution">
    <text evidence="1">The sequence shown here is derived from an EMBL/GenBank/DDBJ whole genome shotgun (WGS) entry which is preliminary data.</text>
</comment>
<organism evidence="1 5">
    <name type="scientific">Rotaria sordida</name>
    <dbReference type="NCBI Taxonomy" id="392033"/>
    <lineage>
        <taxon>Eukaryota</taxon>
        <taxon>Metazoa</taxon>
        <taxon>Spiralia</taxon>
        <taxon>Gnathifera</taxon>
        <taxon>Rotifera</taxon>
        <taxon>Eurotatoria</taxon>
        <taxon>Bdelloidea</taxon>
        <taxon>Philodinida</taxon>
        <taxon>Philodinidae</taxon>
        <taxon>Rotaria</taxon>
    </lineage>
</organism>
<dbReference type="Proteomes" id="UP000663889">
    <property type="component" value="Unassembled WGS sequence"/>
</dbReference>
<evidence type="ECO:0000313" key="1">
    <source>
        <dbReference type="EMBL" id="CAF1285219.1"/>
    </source>
</evidence>
<proteinExistence type="predicted"/>
<protein>
    <submittedName>
        <fullName evidence="1">Uncharacterized protein</fullName>
    </submittedName>
</protein>
<accession>A0A815CNG7</accession>
<dbReference type="Proteomes" id="UP000663882">
    <property type="component" value="Unassembled WGS sequence"/>
</dbReference>
<gene>
    <name evidence="3" type="ORF">FNK824_LOCUS25020</name>
    <name evidence="4" type="ORF">OTI717_LOCUS28849</name>
    <name evidence="1" type="ORF">RFH988_LOCUS28914</name>
    <name evidence="2" type="ORF">SEV965_LOCUS30221</name>
</gene>
<dbReference type="Proteomes" id="UP000663823">
    <property type="component" value="Unassembled WGS sequence"/>
</dbReference>
<dbReference type="EMBL" id="CAJOBE010005747">
    <property type="protein sequence ID" value="CAF3983876.1"/>
    <property type="molecule type" value="Genomic_DNA"/>
</dbReference>